<dbReference type="PANTHER" id="PTHR30258:SF1">
    <property type="entry name" value="PROTEIN TRANSPORT PROTEIN HOFB HOMOLOG"/>
    <property type="match status" value="1"/>
</dbReference>
<keyword evidence="5" id="KW-0067">ATP-binding</keyword>
<organism evidence="8 9">
    <name type="scientific">Modicisalibacter zincidurans</name>
    <dbReference type="NCBI Taxonomy" id="1178777"/>
    <lineage>
        <taxon>Bacteria</taxon>
        <taxon>Pseudomonadati</taxon>
        <taxon>Pseudomonadota</taxon>
        <taxon>Gammaproteobacteria</taxon>
        <taxon>Oceanospirillales</taxon>
        <taxon>Halomonadaceae</taxon>
        <taxon>Modicisalibacter</taxon>
    </lineage>
</organism>
<keyword evidence="9" id="KW-1185">Reference proteome</keyword>
<keyword evidence="4" id="KW-0547">Nucleotide-binding</keyword>
<dbReference type="Pfam" id="PF00437">
    <property type="entry name" value="T2SSE"/>
    <property type="match status" value="1"/>
</dbReference>
<dbReference type="InterPro" id="IPR037257">
    <property type="entry name" value="T2SS_E_N_sf"/>
</dbReference>
<comment type="caution">
    <text evidence="8">The sequence shown here is derived from an EMBL/GenBank/DDBJ whole genome shotgun (WGS) entry which is preliminary data.</text>
</comment>
<dbReference type="InterPro" id="IPR013374">
    <property type="entry name" value="ATPase_typ4_pilus-assembl_PilB"/>
</dbReference>
<evidence type="ECO:0000256" key="5">
    <source>
        <dbReference type="ARBA" id="ARBA00022840"/>
    </source>
</evidence>
<evidence type="ECO:0000259" key="7">
    <source>
        <dbReference type="PROSITE" id="PS00662"/>
    </source>
</evidence>
<name>A0ABP9R9I1_9GAMM</name>
<evidence type="ECO:0000256" key="3">
    <source>
        <dbReference type="ARBA" id="ARBA00022490"/>
    </source>
</evidence>
<evidence type="ECO:0000313" key="8">
    <source>
        <dbReference type="EMBL" id="GAA5173413.1"/>
    </source>
</evidence>
<feature type="domain" description="Bacterial type II secretion system protein E" evidence="7">
    <location>
        <begin position="419"/>
        <end position="433"/>
    </location>
</feature>
<dbReference type="InterPro" id="IPR001482">
    <property type="entry name" value="T2SS/T4SS_dom"/>
</dbReference>
<evidence type="ECO:0000256" key="2">
    <source>
        <dbReference type="ARBA" id="ARBA00006611"/>
    </source>
</evidence>
<evidence type="ECO:0000256" key="6">
    <source>
        <dbReference type="SAM" id="MobiDB-lite"/>
    </source>
</evidence>
<dbReference type="Gene3D" id="3.30.300.160">
    <property type="entry name" value="Type II secretion system, protein E, N-terminal domain"/>
    <property type="match status" value="1"/>
</dbReference>
<dbReference type="InterPro" id="IPR027417">
    <property type="entry name" value="P-loop_NTPase"/>
</dbReference>
<dbReference type="SUPFAM" id="SSF160246">
    <property type="entry name" value="EspE N-terminal domain-like"/>
    <property type="match status" value="1"/>
</dbReference>
<dbReference type="Gene3D" id="3.30.450.90">
    <property type="match status" value="1"/>
</dbReference>
<dbReference type="RefSeq" id="WP_051907375.1">
    <property type="nucleotide sequence ID" value="NZ_BAABKI010000013.1"/>
</dbReference>
<dbReference type="PANTHER" id="PTHR30258">
    <property type="entry name" value="TYPE II SECRETION SYSTEM PROTEIN GSPE-RELATED"/>
    <property type="match status" value="1"/>
</dbReference>
<comment type="subcellular location">
    <subcellularLocation>
        <location evidence="1">Cytoplasm</location>
    </subcellularLocation>
</comment>
<dbReference type="CDD" id="cd01129">
    <property type="entry name" value="PulE-GspE-like"/>
    <property type="match status" value="1"/>
</dbReference>
<dbReference type="NCBIfam" id="TIGR02538">
    <property type="entry name" value="type_IV_pilB"/>
    <property type="match status" value="1"/>
</dbReference>
<dbReference type="Gene3D" id="3.40.50.300">
    <property type="entry name" value="P-loop containing nucleotide triphosphate hydrolases"/>
    <property type="match status" value="1"/>
</dbReference>
<dbReference type="InterPro" id="IPR007831">
    <property type="entry name" value="T2SS_GspE_N"/>
</dbReference>
<evidence type="ECO:0000313" key="9">
    <source>
        <dbReference type="Proteomes" id="UP001500074"/>
    </source>
</evidence>
<dbReference type="PROSITE" id="PS00662">
    <property type="entry name" value="T2SP_E"/>
    <property type="match status" value="1"/>
</dbReference>
<dbReference type="EMBL" id="BAABKI010000013">
    <property type="protein sequence ID" value="GAA5173413.1"/>
    <property type="molecule type" value="Genomic_DNA"/>
</dbReference>
<feature type="region of interest" description="Disordered" evidence="6">
    <location>
        <begin position="1"/>
        <end position="21"/>
    </location>
</feature>
<feature type="region of interest" description="Disordered" evidence="6">
    <location>
        <begin position="191"/>
        <end position="213"/>
    </location>
</feature>
<evidence type="ECO:0000256" key="4">
    <source>
        <dbReference type="ARBA" id="ARBA00022741"/>
    </source>
</evidence>
<evidence type="ECO:0000256" key="1">
    <source>
        <dbReference type="ARBA" id="ARBA00004496"/>
    </source>
</evidence>
<sequence>MSSYQPSHATGPEAGDHSPLARVSQNAAGDGLRGLSRRLLAEGLVDAATLHQAEQQASRQETSLLKHVIDSGLVTAREATQAAAHEYGLPIVDLDALRKEILPPHRDMPDQVLRRHGILPLIRVGHRLTVAVPYPSSLATLDELQFATGLSVEGVLASIDQLEPAVERYLAQADADNMLEALDEEEGLDGLEYGSVGSEQDAEDEGPNISASSDDAPVVKYVNKILLDAIRRGASDIHFEPYETSYRIRLRIDGILLEIARPPFNMRTRIAARLKVMARLDISERRLPQDGAIKLKLSRSRSIDFRVNSLPTVYGEKIVLRILDSASAKLGIDALGFTPTQKAIYETALGQPQGMILVTGPTGSGKTVTLYTGLNILNTDERNIATAEDPVEIKMPGINQVNVLPKIGLDFAAALRAFLRQDPDVVMVGEIRDLETAEIAVKASQTGHLVLSTLHTNSAAETLARLRNMGIAPFNIASSVSLIIAQRLVRKLCSHCKKPADIPRQALHEEGFSDDELTGATIYQSVGCNQCTLGYQGRLGIYEVVPIRARIGRLIMQEANAMDIDEAARREGYPDLRRSGLQKVLEGLTSLEEVNRVTKD</sequence>
<accession>A0ABP9R9I1</accession>
<proteinExistence type="inferred from homology"/>
<dbReference type="Proteomes" id="UP001500074">
    <property type="component" value="Unassembled WGS sequence"/>
</dbReference>
<dbReference type="SUPFAM" id="SSF52540">
    <property type="entry name" value="P-loop containing nucleoside triphosphate hydrolases"/>
    <property type="match status" value="1"/>
</dbReference>
<gene>
    <name evidence="8" type="primary">pilB</name>
    <name evidence="8" type="ORF">GCM10023342_11900</name>
</gene>
<keyword evidence="3" id="KW-0963">Cytoplasm</keyword>
<reference evidence="9" key="1">
    <citation type="journal article" date="2019" name="Int. J. Syst. Evol. Microbiol.">
        <title>The Global Catalogue of Microorganisms (GCM) 10K type strain sequencing project: providing services to taxonomists for standard genome sequencing and annotation.</title>
        <authorList>
            <consortium name="The Broad Institute Genomics Platform"/>
            <consortium name="The Broad Institute Genome Sequencing Center for Infectious Disease"/>
            <person name="Wu L."/>
            <person name="Ma J."/>
        </authorList>
    </citation>
    <scope>NUCLEOTIDE SEQUENCE [LARGE SCALE GENOMIC DNA]</scope>
    <source>
        <strain evidence="9">JCM 18472</strain>
    </source>
</reference>
<comment type="similarity">
    <text evidence="2">Belongs to the GSP E family.</text>
</comment>
<dbReference type="Pfam" id="PF05157">
    <property type="entry name" value="MshEN"/>
    <property type="match status" value="1"/>
</dbReference>
<protein>
    <submittedName>
        <fullName evidence="8">Type IV-A pilus assembly ATPase PilB</fullName>
    </submittedName>
</protein>